<evidence type="ECO:0000256" key="5">
    <source>
        <dbReference type="ARBA" id="ARBA00022801"/>
    </source>
</evidence>
<keyword evidence="3 7" id="KW-0645">Protease</keyword>
<dbReference type="OrthoDB" id="10013407at2759"/>
<evidence type="ECO:0000256" key="2">
    <source>
        <dbReference type="ARBA" id="ARBA00005634"/>
    </source>
</evidence>
<name>K1X1V5_MARBU</name>
<dbReference type="EC" id="3.4.-.-" evidence="7"/>
<dbReference type="AlphaFoldDB" id="K1X1V5"/>
<dbReference type="InterPro" id="IPR045175">
    <property type="entry name" value="M28_fam"/>
</dbReference>
<dbReference type="CDD" id="cd04816">
    <property type="entry name" value="PA_SaNapH_like"/>
    <property type="match status" value="1"/>
</dbReference>
<sequence length="861" mass="93439">MATLAASMDPIEIPVLPSGTVKDFIPYHTRNIDTPFGTLLGPFKKFESEICKVYAQHSDHDIVKDGNVNLVPIFAGHEQESKIRARSLVAESDEENSKNAVIENDMQLLNFLLEIGAKQQALAAEEEDDQTCYTGSIVAFHTPIKRGRTISETIKATGVGLPLNDLIKKCGIGMTKPRYYQGLTITGKKRADWARAPGHNIRSSGLRATRLYEDKKSLRKATSMTRESRHLASSENEYDNTIGQWLDAKTSESLEQKSSGGWTPLQIAVLAHQPEVISMIFPEKPGGAKTDPEKLQSLISLFEKTAVQEMLLERCTERPGALTPLSYRMAESGRSLKKPDIVKILAEHSNGEDLALINGEGDLPLHVTLAPLIAAAAALYASQCLATELLTPEKIEAGVQTVEQASSLERNLYYLNQIAENNGGNRAFGLPGYTASSDYVLERMQTQFGDQFDTWTQKFNHTFEQTREIAVIGPAGENVDVLTLLYNNPTPEGGVTAELIDTPVDDERGSACFDDQWTNIDATGKVALIKRGSCAISDKLKLAKARGALAAILWHNLDGTPNGASLSADNIGLIVPVGLVNKTQGEAWKARLTAGETLTITLLVDSMFEERESWNVFAETKEGDPNNVIVLGAHLDSVQVGAGINDDGSGTSGILEIATQFRKYQGFQNKVRFAWWGAEESGLIGSLHYTSGLTEAEADTIRFYFNYEMIASPSPTWAVYIGDNPGDAVGAQLLLDYLVAAGKPAAFGSFGTGSDYVGFLQLGIPSSGLFMGAGAPADPCYHLACDTPANVDVEVLTLNSKAAGYVAATLALSLEGVPPRNRTSVNRRSKMFLRREFQRWEAAALEAADGHMCSHKSKNTV</sequence>
<dbReference type="Gene3D" id="3.40.630.10">
    <property type="entry name" value="Zn peptidases"/>
    <property type="match status" value="1"/>
</dbReference>
<dbReference type="Pfam" id="PF04389">
    <property type="entry name" value="Peptidase_M28"/>
    <property type="match status" value="1"/>
</dbReference>
<dbReference type="SUPFAM" id="SSF52025">
    <property type="entry name" value="PA domain"/>
    <property type="match status" value="1"/>
</dbReference>
<comment type="similarity">
    <text evidence="2">Belongs to the peptidase M28 family. M28B subfamily.</text>
</comment>
<organism evidence="10 11">
    <name type="scientific">Marssonina brunnea f. sp. multigermtubi (strain MB_m1)</name>
    <name type="common">Marssonina leaf spot fungus</name>
    <dbReference type="NCBI Taxonomy" id="1072389"/>
    <lineage>
        <taxon>Eukaryota</taxon>
        <taxon>Fungi</taxon>
        <taxon>Dikarya</taxon>
        <taxon>Ascomycota</taxon>
        <taxon>Pezizomycotina</taxon>
        <taxon>Leotiomycetes</taxon>
        <taxon>Helotiales</taxon>
        <taxon>Drepanopezizaceae</taxon>
        <taxon>Drepanopeziza</taxon>
    </lineage>
</organism>
<protein>
    <recommendedName>
        <fullName evidence="7">Peptide hydrolase</fullName>
        <ecNumber evidence="7">3.4.-.-</ecNumber>
    </recommendedName>
</protein>
<evidence type="ECO:0000259" key="8">
    <source>
        <dbReference type="Pfam" id="PF02225"/>
    </source>
</evidence>
<dbReference type="GO" id="GO:0006508">
    <property type="term" value="P:proteolysis"/>
    <property type="evidence" value="ECO:0007669"/>
    <property type="project" value="UniProtKB-KW"/>
</dbReference>
<evidence type="ECO:0000256" key="3">
    <source>
        <dbReference type="ARBA" id="ARBA00022670"/>
    </source>
</evidence>
<dbReference type="Gene3D" id="3.50.30.30">
    <property type="match status" value="1"/>
</dbReference>
<dbReference type="Pfam" id="PF02225">
    <property type="entry name" value="PA"/>
    <property type="match status" value="1"/>
</dbReference>
<dbReference type="eggNOG" id="KOG2195">
    <property type="taxonomic scope" value="Eukaryota"/>
</dbReference>
<keyword evidence="6 7" id="KW-0862">Zinc</keyword>
<dbReference type="KEGG" id="mbe:MBM_02398"/>
<reference evidence="10 11" key="1">
    <citation type="journal article" date="2012" name="BMC Genomics">
        <title>Sequencing the genome of Marssonina brunnea reveals fungus-poplar co-evolution.</title>
        <authorList>
            <person name="Zhu S."/>
            <person name="Cao Y.-Z."/>
            <person name="Jiang C."/>
            <person name="Tan B.-Y."/>
            <person name="Wang Z."/>
            <person name="Feng S."/>
            <person name="Zhang L."/>
            <person name="Su X.-H."/>
            <person name="Brejova B."/>
            <person name="Vinar T."/>
            <person name="Xu M."/>
            <person name="Wang M.-X."/>
            <person name="Zhang S.-G."/>
            <person name="Huang M.-R."/>
            <person name="Wu R."/>
            <person name="Zhou Y."/>
        </authorList>
    </citation>
    <scope>NUCLEOTIDE SEQUENCE [LARGE SCALE GENOMIC DNA]</scope>
    <source>
        <strain evidence="10 11">MB_m1</strain>
    </source>
</reference>
<comment type="cofactor">
    <cofactor evidence="1">
        <name>Zn(2+)</name>
        <dbReference type="ChEBI" id="CHEBI:29105"/>
    </cofactor>
</comment>
<proteinExistence type="inferred from homology"/>
<dbReference type="InterPro" id="IPR046450">
    <property type="entry name" value="PA_dom_sf"/>
</dbReference>
<dbReference type="InterPro" id="IPR007484">
    <property type="entry name" value="Peptidase_M28"/>
</dbReference>
<evidence type="ECO:0000313" key="11">
    <source>
        <dbReference type="Proteomes" id="UP000006753"/>
    </source>
</evidence>
<dbReference type="PANTHER" id="PTHR12147:SF26">
    <property type="entry name" value="PEPTIDASE M28 DOMAIN-CONTAINING PROTEIN"/>
    <property type="match status" value="1"/>
</dbReference>
<accession>K1X1V5</accession>
<dbReference type="GO" id="GO:0008235">
    <property type="term" value="F:metalloexopeptidase activity"/>
    <property type="evidence" value="ECO:0007669"/>
    <property type="project" value="InterPro"/>
</dbReference>
<evidence type="ECO:0000256" key="4">
    <source>
        <dbReference type="ARBA" id="ARBA00022723"/>
    </source>
</evidence>
<dbReference type="InterPro" id="IPR003137">
    <property type="entry name" value="PA_domain"/>
</dbReference>
<evidence type="ECO:0000256" key="7">
    <source>
        <dbReference type="RuleBase" id="RU361240"/>
    </source>
</evidence>
<dbReference type="GO" id="GO:0046872">
    <property type="term" value="F:metal ion binding"/>
    <property type="evidence" value="ECO:0007669"/>
    <property type="project" value="UniProtKB-KW"/>
</dbReference>
<evidence type="ECO:0000256" key="6">
    <source>
        <dbReference type="ARBA" id="ARBA00022833"/>
    </source>
</evidence>
<feature type="domain" description="PA" evidence="8">
    <location>
        <begin position="495"/>
        <end position="588"/>
    </location>
</feature>
<dbReference type="InParanoid" id="K1X1V5"/>
<keyword evidence="4 7" id="KW-0479">Metal-binding</keyword>
<dbReference type="HOGENOM" id="CLU_332348_0_0_1"/>
<evidence type="ECO:0000256" key="1">
    <source>
        <dbReference type="ARBA" id="ARBA00001947"/>
    </source>
</evidence>
<keyword evidence="5 7" id="KW-0378">Hydrolase</keyword>
<dbReference type="EMBL" id="JH921431">
    <property type="protein sequence ID" value="EKD19161.1"/>
    <property type="molecule type" value="Genomic_DNA"/>
</dbReference>
<dbReference type="Proteomes" id="UP000006753">
    <property type="component" value="Unassembled WGS sequence"/>
</dbReference>
<dbReference type="PANTHER" id="PTHR12147">
    <property type="entry name" value="METALLOPEPTIDASE M28 FAMILY MEMBER"/>
    <property type="match status" value="1"/>
</dbReference>
<keyword evidence="11" id="KW-1185">Reference proteome</keyword>
<feature type="domain" description="Peptidase M28" evidence="9">
    <location>
        <begin position="615"/>
        <end position="801"/>
    </location>
</feature>
<evidence type="ECO:0000259" key="9">
    <source>
        <dbReference type="Pfam" id="PF04389"/>
    </source>
</evidence>
<evidence type="ECO:0000313" key="10">
    <source>
        <dbReference type="EMBL" id="EKD19161.1"/>
    </source>
</evidence>
<dbReference type="SUPFAM" id="SSF53187">
    <property type="entry name" value="Zn-dependent exopeptidases"/>
    <property type="match status" value="1"/>
</dbReference>
<gene>
    <name evidence="10" type="ORF">MBM_02398</name>
</gene>